<dbReference type="AlphaFoldDB" id="A0A0D0D9Q8"/>
<dbReference type="InParanoid" id="A0A0D0D9Q8"/>
<feature type="region of interest" description="Disordered" evidence="1">
    <location>
        <begin position="69"/>
        <end position="100"/>
    </location>
</feature>
<protein>
    <submittedName>
        <fullName evidence="3">Uncharacterized protein</fullName>
    </submittedName>
</protein>
<evidence type="ECO:0000256" key="2">
    <source>
        <dbReference type="SAM" id="SignalP"/>
    </source>
</evidence>
<evidence type="ECO:0000313" key="4">
    <source>
        <dbReference type="Proteomes" id="UP000054538"/>
    </source>
</evidence>
<dbReference type="Proteomes" id="UP000054538">
    <property type="component" value="Unassembled WGS sequence"/>
</dbReference>
<sequence length="150" mass="16820">MGCWYALLHIKLIVHGSSLLAVSVAVQGYLQGNPGHHFTQQQQGSYVHIIHIMAPPVPIAPPKFKFSDKTVQNAPSDEISSLESPPEPMTPYNNTDTLPNITDDLQSDYIPVINPMTERETIIRKHKYHTLNLDMRQLSALSEWNGHQGL</sequence>
<evidence type="ECO:0000256" key="1">
    <source>
        <dbReference type="SAM" id="MobiDB-lite"/>
    </source>
</evidence>
<name>A0A0D0D9Q8_9AGAM</name>
<feature type="signal peptide" evidence="2">
    <location>
        <begin position="1"/>
        <end position="16"/>
    </location>
</feature>
<feature type="chain" id="PRO_5002208927" evidence="2">
    <location>
        <begin position="17"/>
        <end position="150"/>
    </location>
</feature>
<feature type="compositionally biased region" description="Polar residues" evidence="1">
    <location>
        <begin position="69"/>
        <end position="83"/>
    </location>
</feature>
<dbReference type="EMBL" id="KN829341">
    <property type="protein sequence ID" value="KIK73885.1"/>
    <property type="molecule type" value="Genomic_DNA"/>
</dbReference>
<accession>A0A0D0D9Q8</accession>
<keyword evidence="4" id="KW-1185">Reference proteome</keyword>
<evidence type="ECO:0000313" key="3">
    <source>
        <dbReference type="EMBL" id="KIK73885.1"/>
    </source>
</evidence>
<gene>
    <name evidence="3" type="ORF">PAXRUDRAFT_29213</name>
</gene>
<reference evidence="3 4" key="1">
    <citation type="submission" date="2014-04" db="EMBL/GenBank/DDBJ databases">
        <authorList>
            <consortium name="DOE Joint Genome Institute"/>
            <person name="Kuo A."/>
            <person name="Kohler A."/>
            <person name="Jargeat P."/>
            <person name="Nagy L.G."/>
            <person name="Floudas D."/>
            <person name="Copeland A."/>
            <person name="Barry K.W."/>
            <person name="Cichocki N."/>
            <person name="Veneault-Fourrey C."/>
            <person name="LaButti K."/>
            <person name="Lindquist E.A."/>
            <person name="Lipzen A."/>
            <person name="Lundell T."/>
            <person name="Morin E."/>
            <person name="Murat C."/>
            <person name="Sun H."/>
            <person name="Tunlid A."/>
            <person name="Henrissat B."/>
            <person name="Grigoriev I.V."/>
            <person name="Hibbett D.S."/>
            <person name="Martin F."/>
            <person name="Nordberg H.P."/>
            <person name="Cantor M.N."/>
            <person name="Hua S.X."/>
        </authorList>
    </citation>
    <scope>NUCLEOTIDE SEQUENCE [LARGE SCALE GENOMIC DNA]</scope>
    <source>
        <strain evidence="3 4">Ve08.2h10</strain>
    </source>
</reference>
<dbReference type="HOGENOM" id="CLU_1741180_0_0_1"/>
<organism evidence="3 4">
    <name type="scientific">Paxillus rubicundulus Ve08.2h10</name>
    <dbReference type="NCBI Taxonomy" id="930991"/>
    <lineage>
        <taxon>Eukaryota</taxon>
        <taxon>Fungi</taxon>
        <taxon>Dikarya</taxon>
        <taxon>Basidiomycota</taxon>
        <taxon>Agaricomycotina</taxon>
        <taxon>Agaricomycetes</taxon>
        <taxon>Agaricomycetidae</taxon>
        <taxon>Boletales</taxon>
        <taxon>Paxilineae</taxon>
        <taxon>Paxillaceae</taxon>
        <taxon>Paxillus</taxon>
    </lineage>
</organism>
<reference evidence="4" key="2">
    <citation type="submission" date="2015-01" db="EMBL/GenBank/DDBJ databases">
        <title>Evolutionary Origins and Diversification of the Mycorrhizal Mutualists.</title>
        <authorList>
            <consortium name="DOE Joint Genome Institute"/>
            <consortium name="Mycorrhizal Genomics Consortium"/>
            <person name="Kohler A."/>
            <person name="Kuo A."/>
            <person name="Nagy L.G."/>
            <person name="Floudas D."/>
            <person name="Copeland A."/>
            <person name="Barry K.W."/>
            <person name="Cichocki N."/>
            <person name="Veneault-Fourrey C."/>
            <person name="LaButti K."/>
            <person name="Lindquist E.A."/>
            <person name="Lipzen A."/>
            <person name="Lundell T."/>
            <person name="Morin E."/>
            <person name="Murat C."/>
            <person name="Riley R."/>
            <person name="Ohm R."/>
            <person name="Sun H."/>
            <person name="Tunlid A."/>
            <person name="Henrissat B."/>
            <person name="Grigoriev I.V."/>
            <person name="Hibbett D.S."/>
            <person name="Martin F."/>
        </authorList>
    </citation>
    <scope>NUCLEOTIDE SEQUENCE [LARGE SCALE GENOMIC DNA]</scope>
    <source>
        <strain evidence="4">Ve08.2h10</strain>
    </source>
</reference>
<keyword evidence="2" id="KW-0732">Signal</keyword>
<feature type="compositionally biased region" description="Polar residues" evidence="1">
    <location>
        <begin position="91"/>
        <end position="100"/>
    </location>
</feature>
<proteinExistence type="predicted"/>